<reference evidence="1 2" key="1">
    <citation type="journal article" date="2017" name="Mol. Biol. Evol.">
        <title>The 4-celled Tetrabaena socialis nuclear genome reveals the essential components for genetic control of cell number at the origin of multicellularity in the volvocine lineage.</title>
        <authorList>
            <person name="Featherston J."/>
            <person name="Arakaki Y."/>
            <person name="Hanschen E.R."/>
            <person name="Ferris P.J."/>
            <person name="Michod R.E."/>
            <person name="Olson B.J.S.C."/>
            <person name="Nozaki H."/>
            <person name="Durand P.M."/>
        </authorList>
    </citation>
    <scope>NUCLEOTIDE SEQUENCE [LARGE SCALE GENOMIC DNA]</scope>
    <source>
        <strain evidence="1 2">NIES-571</strain>
    </source>
</reference>
<keyword evidence="2" id="KW-1185">Reference proteome</keyword>
<protein>
    <submittedName>
        <fullName evidence="1">Uncharacterized protein</fullName>
    </submittedName>
</protein>
<evidence type="ECO:0000313" key="1">
    <source>
        <dbReference type="EMBL" id="PNH11653.1"/>
    </source>
</evidence>
<dbReference type="Proteomes" id="UP000236333">
    <property type="component" value="Unassembled WGS sequence"/>
</dbReference>
<accession>A0A2J8AGK5</accession>
<dbReference type="OrthoDB" id="524656at2759"/>
<name>A0A2J8AGK5_9CHLO</name>
<sequence>MASKDVFTEETKVNIRMDSSANGCTGMYWRTKPEMNASVSAPDWPRNGAKFQGWKSVEHPGWVKIDHEKQYWLPIQQYGKDVCHFD</sequence>
<proteinExistence type="predicted"/>
<evidence type="ECO:0000313" key="2">
    <source>
        <dbReference type="Proteomes" id="UP000236333"/>
    </source>
</evidence>
<gene>
    <name evidence="1" type="ORF">TSOC_001532</name>
</gene>
<dbReference type="EMBL" id="PGGS01000025">
    <property type="protein sequence ID" value="PNH11653.1"/>
    <property type="molecule type" value="Genomic_DNA"/>
</dbReference>
<dbReference type="AlphaFoldDB" id="A0A2J8AGK5"/>
<organism evidence="1 2">
    <name type="scientific">Tetrabaena socialis</name>
    <dbReference type="NCBI Taxonomy" id="47790"/>
    <lineage>
        <taxon>Eukaryota</taxon>
        <taxon>Viridiplantae</taxon>
        <taxon>Chlorophyta</taxon>
        <taxon>core chlorophytes</taxon>
        <taxon>Chlorophyceae</taxon>
        <taxon>CS clade</taxon>
        <taxon>Chlamydomonadales</taxon>
        <taxon>Tetrabaenaceae</taxon>
        <taxon>Tetrabaena</taxon>
    </lineage>
</organism>
<comment type="caution">
    <text evidence="1">The sequence shown here is derived from an EMBL/GenBank/DDBJ whole genome shotgun (WGS) entry which is preliminary data.</text>
</comment>